<dbReference type="RefSeq" id="WP_115082845.1">
    <property type="nucleotide sequence ID" value="NZ_CAUUOQ010000009.1"/>
</dbReference>
<accession>A0A379EYR7</accession>
<evidence type="ECO:0000256" key="1">
    <source>
        <dbReference type="SAM" id="SignalP"/>
    </source>
</evidence>
<feature type="signal peptide" evidence="1">
    <location>
        <begin position="1"/>
        <end position="25"/>
    </location>
</feature>
<organism evidence="2 3">
    <name type="scientific">Prevotella pallens</name>
    <dbReference type="NCBI Taxonomy" id="60133"/>
    <lineage>
        <taxon>Bacteria</taxon>
        <taxon>Pseudomonadati</taxon>
        <taxon>Bacteroidota</taxon>
        <taxon>Bacteroidia</taxon>
        <taxon>Bacteroidales</taxon>
        <taxon>Prevotellaceae</taxon>
        <taxon>Prevotella</taxon>
    </lineage>
</organism>
<dbReference type="Pfam" id="PF11551">
    <property type="entry name" value="Omp28"/>
    <property type="match status" value="1"/>
</dbReference>
<proteinExistence type="predicted"/>
<evidence type="ECO:0000313" key="2">
    <source>
        <dbReference type="EMBL" id="SUC11541.1"/>
    </source>
</evidence>
<dbReference type="AlphaFoldDB" id="A0A379EYR7"/>
<dbReference type="Proteomes" id="UP000254235">
    <property type="component" value="Unassembled WGS sequence"/>
</dbReference>
<protein>
    <submittedName>
        <fullName evidence="2">Outer membrane protein Omp28</fullName>
    </submittedName>
</protein>
<sequence>MNAIRKYIFLSFLASLPFTGGGLFAQTANERTFKLRALKSSNQSRTASESKEKMRIGYCTTDVSRGLIAQITGSHTYHAATYLSADVLNKYVGDKIESIEFAISPKRGHMAEYFICTDLKDMRGTTLAQGATANYKDGWNKMSFKNPVTIKKDMNLYIGYILYLNDGEDYDCLLFDDSRYAVPGKNWYGYDMNWFNNTNGIGRNICIRAIVSGTNVPNNDVSLMRLTSDDGGEYVEQNKPKSYIAYIQNNGLTPINSLTVTVSAKGLQSKEVVLDGFNVPNNEPQKIKLDNISIPAEGNFTASFTITKVNGATDPDVTDNSAEQKGFSMKEGTSPVERSVLFEEFTSEGYNECTTADEVYNEILGSREDVVRVKHHLDYKQHKDQFRIPEETEYEQLYGKSKTFVPAIAVDRIIVSGLEDPGPAYFISDGEAVTKFIDLAKDVYSFVTLKAEPKVNGTQMNVKVSGHAGTNEMPLQTDLRLTTWLVEDNITSKQQEGKDTYIQNGVLRAVLSKNAWGDALDISGYDFEKNYSVTIKPEWNVKNMRVVSFVNNYDMNVERRTIYNTTQAPCMDPTGIYEQPTTANGNILSVVNGKILMSKGWQLVNVYDISGRSVNANLLKDGFYILKATNGKATVTQKICITH</sequence>
<dbReference type="GeneID" id="78570135"/>
<keyword evidence="1" id="KW-0732">Signal</keyword>
<gene>
    <name evidence="2" type="ORF">NCTC13043_00397</name>
</gene>
<feature type="chain" id="PRO_5016615036" evidence="1">
    <location>
        <begin position="26"/>
        <end position="643"/>
    </location>
</feature>
<dbReference type="OrthoDB" id="1014717at2"/>
<evidence type="ECO:0000313" key="3">
    <source>
        <dbReference type="Proteomes" id="UP000254235"/>
    </source>
</evidence>
<dbReference type="Gene3D" id="2.60.40.10">
    <property type="entry name" value="Immunoglobulins"/>
    <property type="match status" value="1"/>
</dbReference>
<dbReference type="InterPro" id="IPR013783">
    <property type="entry name" value="Ig-like_fold"/>
</dbReference>
<name>A0A379EYR7_9BACT</name>
<dbReference type="EMBL" id="UGTP01000001">
    <property type="protein sequence ID" value="SUC11541.1"/>
    <property type="molecule type" value="Genomic_DNA"/>
</dbReference>
<reference evidence="2 3" key="1">
    <citation type="submission" date="2018-06" db="EMBL/GenBank/DDBJ databases">
        <authorList>
            <consortium name="Pathogen Informatics"/>
            <person name="Doyle S."/>
        </authorList>
    </citation>
    <scope>NUCLEOTIDE SEQUENCE [LARGE SCALE GENOMIC DNA]</scope>
    <source>
        <strain evidence="2 3">NCTC13043</strain>
    </source>
</reference>
<dbReference type="InterPro" id="IPR021615">
    <property type="entry name" value="Omp28"/>
</dbReference>